<dbReference type="InterPro" id="IPR027417">
    <property type="entry name" value="P-loop_NTPase"/>
</dbReference>
<dbReference type="SMART" id="SM00382">
    <property type="entry name" value="AAA"/>
    <property type="match status" value="1"/>
</dbReference>
<dbReference type="HAMAP" id="MF_01458">
    <property type="entry name" value="FtsH"/>
    <property type="match status" value="1"/>
</dbReference>
<keyword evidence="7" id="KW-0547">Nucleotide-binding</keyword>
<dbReference type="FunFam" id="1.20.58.760:FF:000001">
    <property type="entry name" value="ATP-dependent zinc metalloprotease FtsH"/>
    <property type="match status" value="1"/>
</dbReference>
<dbReference type="Pfam" id="PF00004">
    <property type="entry name" value="AAA"/>
    <property type="match status" value="1"/>
</dbReference>
<dbReference type="GO" id="GO:0004222">
    <property type="term" value="F:metalloendopeptidase activity"/>
    <property type="evidence" value="ECO:0007669"/>
    <property type="project" value="InterPro"/>
</dbReference>
<dbReference type="InterPro" id="IPR003960">
    <property type="entry name" value="ATPase_AAA_CS"/>
</dbReference>
<dbReference type="GO" id="GO:0005743">
    <property type="term" value="C:mitochondrial inner membrane"/>
    <property type="evidence" value="ECO:0007669"/>
    <property type="project" value="TreeGrafter"/>
</dbReference>
<keyword evidence="6" id="KW-0479">Metal-binding</keyword>
<comment type="subcellular location">
    <subcellularLocation>
        <location evidence="2">Membrane</location>
    </subcellularLocation>
</comment>
<evidence type="ECO:0000256" key="12">
    <source>
        <dbReference type="ARBA" id="ARBA00023136"/>
    </source>
</evidence>
<keyword evidence="16" id="KW-1185">Reference proteome</keyword>
<organism evidence="15 16">
    <name type="scientific">Rhodotorula diobovata</name>
    <dbReference type="NCBI Taxonomy" id="5288"/>
    <lineage>
        <taxon>Eukaryota</taxon>
        <taxon>Fungi</taxon>
        <taxon>Dikarya</taxon>
        <taxon>Basidiomycota</taxon>
        <taxon>Pucciniomycotina</taxon>
        <taxon>Microbotryomycetes</taxon>
        <taxon>Sporidiobolales</taxon>
        <taxon>Sporidiobolaceae</taxon>
        <taxon>Rhodotorula</taxon>
    </lineage>
</organism>
<dbReference type="PRINTS" id="PR00830">
    <property type="entry name" value="ENDOLAPTASE"/>
</dbReference>
<protein>
    <submittedName>
        <fullName evidence="15">ATP-dependent metallopeptidase Hfl</fullName>
    </submittedName>
</protein>
<dbReference type="Pfam" id="PF01434">
    <property type="entry name" value="Peptidase_M41"/>
    <property type="match status" value="1"/>
</dbReference>
<dbReference type="Proteomes" id="UP000311382">
    <property type="component" value="Unassembled WGS sequence"/>
</dbReference>
<dbReference type="SUPFAM" id="SSF52540">
    <property type="entry name" value="P-loop containing nucleoside triphosphate hydrolases"/>
    <property type="match status" value="1"/>
</dbReference>
<dbReference type="CDD" id="cd19501">
    <property type="entry name" value="RecA-like_FtsH"/>
    <property type="match status" value="1"/>
</dbReference>
<keyword evidence="5" id="KW-0645">Protease</keyword>
<dbReference type="GO" id="GO:0005524">
    <property type="term" value="F:ATP binding"/>
    <property type="evidence" value="ECO:0007669"/>
    <property type="project" value="UniProtKB-KW"/>
</dbReference>
<dbReference type="PANTHER" id="PTHR23076">
    <property type="entry name" value="METALLOPROTEASE M41 FTSH"/>
    <property type="match status" value="1"/>
</dbReference>
<name>A0A5C5G3C1_9BASI</name>
<dbReference type="OrthoDB" id="1413014at2759"/>
<reference evidence="15 16" key="1">
    <citation type="submission" date="2019-03" db="EMBL/GenBank/DDBJ databases">
        <title>Rhodosporidium diobovatum UCD-FST 08-225 genome sequencing, assembly, and annotation.</title>
        <authorList>
            <person name="Fakankun I.U."/>
            <person name="Fristensky B."/>
            <person name="Levin D.B."/>
        </authorList>
    </citation>
    <scope>NUCLEOTIDE SEQUENCE [LARGE SCALE GENOMIC DNA]</scope>
    <source>
        <strain evidence="15 16">UCD-FST 08-225</strain>
    </source>
</reference>
<keyword evidence="10" id="KW-0067">ATP-binding</keyword>
<keyword evidence="12" id="KW-0472">Membrane</keyword>
<evidence type="ECO:0000256" key="8">
    <source>
        <dbReference type="ARBA" id="ARBA00022801"/>
    </source>
</evidence>
<dbReference type="Gene3D" id="3.40.50.300">
    <property type="entry name" value="P-loop containing nucleotide triphosphate hydrolases"/>
    <property type="match status" value="1"/>
</dbReference>
<dbReference type="SUPFAM" id="SSF140990">
    <property type="entry name" value="FtsH protease domain-like"/>
    <property type="match status" value="1"/>
</dbReference>
<keyword evidence="8" id="KW-0378">Hydrolase</keyword>
<keyword evidence="11" id="KW-0482">Metalloprotease</keyword>
<feature type="domain" description="AAA+ ATPase" evidence="14">
    <location>
        <begin position="417"/>
        <end position="553"/>
    </location>
</feature>
<evidence type="ECO:0000313" key="15">
    <source>
        <dbReference type="EMBL" id="TNY23617.1"/>
    </source>
</evidence>
<accession>A0A5C5G3C1</accession>
<dbReference type="FunFam" id="1.10.8.60:FF:000001">
    <property type="entry name" value="ATP-dependent zinc metalloprotease FtsH"/>
    <property type="match status" value="1"/>
</dbReference>
<evidence type="ECO:0000256" key="9">
    <source>
        <dbReference type="ARBA" id="ARBA00022833"/>
    </source>
</evidence>
<evidence type="ECO:0000256" key="2">
    <source>
        <dbReference type="ARBA" id="ARBA00004370"/>
    </source>
</evidence>
<comment type="caution">
    <text evidence="15">The sequence shown here is derived from an EMBL/GenBank/DDBJ whole genome shotgun (WGS) entry which is preliminary data.</text>
</comment>
<comment type="similarity">
    <text evidence="4">In the N-terminal section; belongs to the AAA ATPase family.</text>
</comment>
<dbReference type="PROSITE" id="PS00674">
    <property type="entry name" value="AAA"/>
    <property type="match status" value="1"/>
</dbReference>
<evidence type="ECO:0000256" key="3">
    <source>
        <dbReference type="ARBA" id="ARBA00010044"/>
    </source>
</evidence>
<dbReference type="Gene3D" id="1.20.58.760">
    <property type="entry name" value="Peptidase M41"/>
    <property type="match status" value="1"/>
</dbReference>
<dbReference type="InterPro" id="IPR003593">
    <property type="entry name" value="AAA+_ATPase"/>
</dbReference>
<dbReference type="EMBL" id="SOZI01000009">
    <property type="protein sequence ID" value="TNY23617.1"/>
    <property type="molecule type" value="Genomic_DNA"/>
</dbReference>
<dbReference type="GO" id="GO:0007005">
    <property type="term" value="P:mitochondrion organization"/>
    <property type="evidence" value="ECO:0007669"/>
    <property type="project" value="TreeGrafter"/>
</dbReference>
<comment type="cofactor">
    <cofactor evidence="1">
        <name>Zn(2+)</name>
        <dbReference type="ChEBI" id="CHEBI:29105"/>
    </cofactor>
</comment>
<dbReference type="Pfam" id="PF17862">
    <property type="entry name" value="AAA_lid_3"/>
    <property type="match status" value="1"/>
</dbReference>
<evidence type="ECO:0000256" key="4">
    <source>
        <dbReference type="ARBA" id="ARBA00010550"/>
    </source>
</evidence>
<evidence type="ECO:0000256" key="10">
    <source>
        <dbReference type="ARBA" id="ARBA00022840"/>
    </source>
</evidence>
<dbReference type="GO" id="GO:0016887">
    <property type="term" value="F:ATP hydrolysis activity"/>
    <property type="evidence" value="ECO:0007669"/>
    <property type="project" value="InterPro"/>
</dbReference>
<keyword evidence="9" id="KW-0862">Zinc</keyword>
<evidence type="ECO:0000256" key="5">
    <source>
        <dbReference type="ARBA" id="ARBA00022670"/>
    </source>
</evidence>
<feature type="region of interest" description="Disordered" evidence="13">
    <location>
        <begin position="226"/>
        <end position="246"/>
    </location>
</feature>
<evidence type="ECO:0000256" key="13">
    <source>
        <dbReference type="SAM" id="MobiDB-lite"/>
    </source>
</evidence>
<gene>
    <name evidence="15" type="ORF">DMC30DRAFT_294838</name>
</gene>
<proteinExistence type="inferred from homology"/>
<comment type="similarity">
    <text evidence="3">In the C-terminal section; belongs to the peptidase M41 family.</text>
</comment>
<dbReference type="GO" id="GO:0004176">
    <property type="term" value="F:ATP-dependent peptidase activity"/>
    <property type="evidence" value="ECO:0007669"/>
    <property type="project" value="InterPro"/>
</dbReference>
<dbReference type="Gene3D" id="1.10.8.60">
    <property type="match status" value="1"/>
</dbReference>
<dbReference type="GO" id="GO:0006515">
    <property type="term" value="P:protein quality control for misfolded or incompletely synthesized proteins"/>
    <property type="evidence" value="ECO:0007669"/>
    <property type="project" value="TreeGrafter"/>
</dbReference>
<dbReference type="InterPro" id="IPR041569">
    <property type="entry name" value="AAA_lid_3"/>
</dbReference>
<evidence type="ECO:0000256" key="6">
    <source>
        <dbReference type="ARBA" id="ARBA00022723"/>
    </source>
</evidence>
<evidence type="ECO:0000256" key="7">
    <source>
        <dbReference type="ARBA" id="ARBA00022741"/>
    </source>
</evidence>
<dbReference type="FunFam" id="3.40.50.300:FF:000175">
    <property type="entry name" value="ATP-dependent zinc metalloprotease FTSH 4"/>
    <property type="match status" value="1"/>
</dbReference>
<sequence length="826" mass="87981">MLPAGRPPGLLRELLRDLAQAVRLSLHPPRLSCRRSTRIAADLEAFLQTAQRRPLPPLRTFSSTQAAPLHPLRSLSPRFPSPPSAALAPAALVTTPRARTLFGKSLFKADRLRDAVRDADSAEERAAAQVALAQHLFASDGRPDLVREGLEVYEDAAQLWAASGARTEVLADDEAFRGYLRSLALIASSPQESDEVVAQSFDKIQQAASRRAEFLKATAAAPAAPSAASDAPAPASAPSNAPASATNSATPQVAAAATTATATPSIAPSTLISALFSGGAGRGKGGEAKIQSLGSFANWGSGAAGTKSAGPEPIRVVVEEAKTPLVWRLLKFVAVTALYSFLLLSLLSLLIDSSGILRAGAQSQPFAPTTAPNPDDPNGRGTTFKDVHGVEEAKHELYEIVEYLKDPERFSRLGGRPPRGVLLTGPPGTGKTLLARAVAGEAGVPFFSASGSEFDEMYVGVGARRIRELFAAARKQGPAIIFIDELDAVGGKRSPKDQSFHKQTLNQLLTEMDGFASTEGIILIGATNFPESLDKALVRPGRFDRHVAVPLPDVRGRMEILKHHLRNIMYDKKTDISIIARGTIGFSGADLQALVNQAAVKASADNAEAVRPSHFEWAKERIMMGAARKSAYITAENKLATAYHEAGHALLALYTKGAYPLQSITVIPRGQALGYTLMIPEMDKQSHSLAEYRARLDVAMGGRVAEELIYGADNVTDGASSDISSATNIASSMVRRFGFSDAVGPVAHTGQASDGEPQPSEETLRVIDGEIRSLVEGAQARARECLTAKKVELERLARALVEYETLDYAEVQKVIKGEPIQRTGLE</sequence>
<dbReference type="STRING" id="5288.A0A5C5G3C1"/>
<dbReference type="InterPro" id="IPR005936">
    <property type="entry name" value="FtsH"/>
</dbReference>
<dbReference type="InterPro" id="IPR000642">
    <property type="entry name" value="Peptidase_M41"/>
</dbReference>
<evidence type="ECO:0000256" key="11">
    <source>
        <dbReference type="ARBA" id="ARBA00023049"/>
    </source>
</evidence>
<dbReference type="AlphaFoldDB" id="A0A5C5G3C1"/>
<dbReference type="InterPro" id="IPR037219">
    <property type="entry name" value="Peptidase_M41-like"/>
</dbReference>
<dbReference type="PANTHER" id="PTHR23076:SF97">
    <property type="entry name" value="ATP-DEPENDENT ZINC METALLOPROTEASE YME1L1"/>
    <property type="match status" value="1"/>
</dbReference>
<evidence type="ECO:0000259" key="14">
    <source>
        <dbReference type="SMART" id="SM00382"/>
    </source>
</evidence>
<evidence type="ECO:0000256" key="1">
    <source>
        <dbReference type="ARBA" id="ARBA00001947"/>
    </source>
</evidence>
<dbReference type="InterPro" id="IPR003959">
    <property type="entry name" value="ATPase_AAA_core"/>
</dbReference>
<evidence type="ECO:0000313" key="16">
    <source>
        <dbReference type="Proteomes" id="UP000311382"/>
    </source>
</evidence>
<dbReference type="GO" id="GO:0046872">
    <property type="term" value="F:metal ion binding"/>
    <property type="evidence" value="ECO:0007669"/>
    <property type="project" value="UniProtKB-KW"/>
</dbReference>